<dbReference type="InterPro" id="IPR029058">
    <property type="entry name" value="AB_hydrolase_fold"/>
</dbReference>
<gene>
    <name evidence="3" type="ORF">CSUB01_11653</name>
</gene>
<proteinExistence type="inferred from homology"/>
<dbReference type="EMBL" id="JMSE01000411">
    <property type="protein sequence ID" value="KDN70034.1"/>
    <property type="molecule type" value="Genomic_DNA"/>
</dbReference>
<dbReference type="PANTHER" id="PTHR32268:SF15">
    <property type="entry name" value="HOMOSERINE ACETYLTRANSFERASE FAMILY PROTEIN (AFU_ORTHOLOGUE AFUA_1G15350)"/>
    <property type="match status" value="1"/>
</dbReference>
<dbReference type="Gene3D" id="3.40.50.1820">
    <property type="entry name" value="alpha/beta hydrolase"/>
    <property type="match status" value="1"/>
</dbReference>
<dbReference type="OrthoDB" id="9972683at2759"/>
<dbReference type="AlphaFoldDB" id="A0A066XQQ4"/>
<keyword evidence="4" id="KW-1185">Reference proteome</keyword>
<dbReference type="Pfam" id="PF00561">
    <property type="entry name" value="Abhydrolase_1"/>
    <property type="match status" value="1"/>
</dbReference>
<name>A0A066XQQ4_COLSU</name>
<dbReference type="OMA" id="DCVRAQH"/>
<evidence type="ECO:0000313" key="4">
    <source>
        <dbReference type="Proteomes" id="UP000027238"/>
    </source>
</evidence>
<evidence type="ECO:0000259" key="2">
    <source>
        <dbReference type="Pfam" id="PF00561"/>
    </source>
</evidence>
<reference evidence="4" key="1">
    <citation type="journal article" date="2014" name="Genome Announc.">
        <title>Draft genome sequence of Colletotrichum sublineola, a destructive pathogen of cultivated sorghum.</title>
        <authorList>
            <person name="Baroncelli R."/>
            <person name="Sanz-Martin J.M."/>
            <person name="Rech G.E."/>
            <person name="Sukno S.A."/>
            <person name="Thon M.R."/>
        </authorList>
    </citation>
    <scope>NUCLEOTIDE SEQUENCE [LARGE SCALE GENOMIC DNA]</scope>
    <source>
        <strain evidence="4">TX430BB</strain>
    </source>
</reference>
<dbReference type="STRING" id="1173701.A0A066XQQ4"/>
<feature type="domain" description="AB hydrolase-1" evidence="2">
    <location>
        <begin position="64"/>
        <end position="153"/>
    </location>
</feature>
<dbReference type="GO" id="GO:0016747">
    <property type="term" value="F:acyltransferase activity, transferring groups other than amino-acyl groups"/>
    <property type="evidence" value="ECO:0007669"/>
    <property type="project" value="InterPro"/>
</dbReference>
<dbReference type="InterPro" id="IPR000073">
    <property type="entry name" value="AB_hydrolase_1"/>
</dbReference>
<dbReference type="eggNOG" id="ENOG502SKF6">
    <property type="taxonomic scope" value="Eukaryota"/>
</dbReference>
<dbReference type="SUPFAM" id="SSF53474">
    <property type="entry name" value="alpha/beta-Hydrolases"/>
    <property type="match status" value="1"/>
</dbReference>
<comment type="similarity">
    <text evidence="1">Belongs to the AB hydrolase superfamily. MetX family.</text>
</comment>
<organism evidence="3 4">
    <name type="scientific">Colletotrichum sublineola</name>
    <name type="common">Sorghum anthracnose fungus</name>
    <dbReference type="NCBI Taxonomy" id="1173701"/>
    <lineage>
        <taxon>Eukaryota</taxon>
        <taxon>Fungi</taxon>
        <taxon>Dikarya</taxon>
        <taxon>Ascomycota</taxon>
        <taxon>Pezizomycotina</taxon>
        <taxon>Sordariomycetes</taxon>
        <taxon>Hypocreomycetidae</taxon>
        <taxon>Glomerellales</taxon>
        <taxon>Glomerellaceae</taxon>
        <taxon>Colletotrichum</taxon>
        <taxon>Colletotrichum graminicola species complex</taxon>
    </lineage>
</organism>
<dbReference type="HOGENOM" id="CLU_028760_2_0_1"/>
<evidence type="ECO:0000313" key="3">
    <source>
        <dbReference type="EMBL" id="KDN70034.1"/>
    </source>
</evidence>
<evidence type="ECO:0000256" key="1">
    <source>
        <dbReference type="ARBA" id="ARBA00006886"/>
    </source>
</evidence>
<protein>
    <recommendedName>
        <fullName evidence="2">AB hydrolase-1 domain-containing protein</fullName>
    </recommendedName>
</protein>
<sequence length="335" mass="37000">MAQNQPPVHYFDLPNFTFTDGTTLPLARLAYLDINSAATKVALIPTCFKGTLQSTLKFSSGALKSHRILVVALFGNGESSSPSNTPSFPASLDYRDCVRAQHALLDHLGVHVVDVILGFSMGGQTTYHWAVMYPAMVRNAVIICSSARTSGHNRQFLQGPSAALENAVDYTGRPQDYAPRGIRAFGKAYSAWLTSAEWFDRHLYKDLGYDSLQAWDSETTGPRYDGWYPDDLLIKLRMWQNGDIGRLTDGGGLEDAVGRIEARVLLMPCRTDQYFRPDASEREVAMLRKGMLKVIPSVWGHLAGAGANPADIKWMDEKITAFLSEDADAETKVET</sequence>
<dbReference type="PANTHER" id="PTHR32268">
    <property type="entry name" value="HOMOSERINE O-ACETYLTRANSFERASE"/>
    <property type="match status" value="1"/>
</dbReference>
<comment type="caution">
    <text evidence="3">The sequence shown here is derived from an EMBL/GenBank/DDBJ whole genome shotgun (WGS) entry which is preliminary data.</text>
</comment>
<dbReference type="InterPro" id="IPR008220">
    <property type="entry name" value="HAT_MetX-like"/>
</dbReference>
<accession>A0A066XQQ4</accession>
<dbReference type="Proteomes" id="UP000027238">
    <property type="component" value="Unassembled WGS sequence"/>
</dbReference>